<evidence type="ECO:0000313" key="1">
    <source>
        <dbReference type="EMBL" id="CAN96796.1"/>
    </source>
</evidence>
<dbReference type="AlphaFoldDB" id="A9GPR6"/>
<evidence type="ECO:0000313" key="2">
    <source>
        <dbReference type="Proteomes" id="UP000002139"/>
    </source>
</evidence>
<keyword evidence="2" id="KW-1185">Reference proteome</keyword>
<dbReference type="OrthoDB" id="6929887at2"/>
<dbReference type="RefSeq" id="WP_012239240.1">
    <property type="nucleotide sequence ID" value="NC_010162.1"/>
</dbReference>
<dbReference type="KEGG" id="scl:sce6627"/>
<dbReference type="BioCyc" id="SCEL448385:SCE_RS33985-MONOMER"/>
<organism evidence="1 2">
    <name type="scientific">Sorangium cellulosum (strain So ce56)</name>
    <name type="common">Polyangium cellulosum (strain So ce56)</name>
    <dbReference type="NCBI Taxonomy" id="448385"/>
    <lineage>
        <taxon>Bacteria</taxon>
        <taxon>Pseudomonadati</taxon>
        <taxon>Myxococcota</taxon>
        <taxon>Polyangia</taxon>
        <taxon>Polyangiales</taxon>
        <taxon>Polyangiaceae</taxon>
        <taxon>Sorangium</taxon>
    </lineage>
</organism>
<dbReference type="Proteomes" id="UP000002139">
    <property type="component" value="Chromosome"/>
</dbReference>
<gene>
    <name evidence="1" type="ordered locus">sce6627</name>
</gene>
<accession>A9GPR6</accession>
<dbReference type="EMBL" id="AM746676">
    <property type="protein sequence ID" value="CAN96796.1"/>
    <property type="molecule type" value="Genomic_DNA"/>
</dbReference>
<name>A9GPR6_SORC5</name>
<proteinExistence type="predicted"/>
<dbReference type="HOGENOM" id="CLU_1814168_0_0_7"/>
<sequence length="159" mass="18194">MEIDIEAWTNWNFKGGDRWNDWQPLSTEVIADVQQKAGAYVLGLPASKRPLGRLIQAEPHGLLDVGESRNLNQRLRNLYRCMSTEGERGHMAGWRLGSGGLLRQLNLTPSQFQVSWCYAPTKDEAYRVEGTILRAYYSLFGELPPLNYKFNWSTWEEGA</sequence>
<protein>
    <submittedName>
        <fullName evidence="1">Uncharacterized protein</fullName>
    </submittedName>
</protein>
<reference evidence="1 2" key="1">
    <citation type="journal article" date="2007" name="Nat. Biotechnol.">
        <title>Complete genome sequence of the myxobacterium Sorangium cellulosum.</title>
        <authorList>
            <person name="Schneiker S."/>
            <person name="Perlova O."/>
            <person name="Kaiser O."/>
            <person name="Gerth K."/>
            <person name="Alici A."/>
            <person name="Altmeyer M.O."/>
            <person name="Bartels D."/>
            <person name="Bekel T."/>
            <person name="Beyer S."/>
            <person name="Bode E."/>
            <person name="Bode H.B."/>
            <person name="Bolten C.J."/>
            <person name="Choudhuri J.V."/>
            <person name="Doss S."/>
            <person name="Elnakady Y.A."/>
            <person name="Frank B."/>
            <person name="Gaigalat L."/>
            <person name="Goesmann A."/>
            <person name="Groeger C."/>
            <person name="Gross F."/>
            <person name="Jelsbak L."/>
            <person name="Jelsbak L."/>
            <person name="Kalinowski J."/>
            <person name="Kegler C."/>
            <person name="Knauber T."/>
            <person name="Konietzny S."/>
            <person name="Kopp M."/>
            <person name="Krause L."/>
            <person name="Krug D."/>
            <person name="Linke B."/>
            <person name="Mahmud T."/>
            <person name="Martinez-Arias R."/>
            <person name="McHardy A.C."/>
            <person name="Merai M."/>
            <person name="Meyer F."/>
            <person name="Mormann S."/>
            <person name="Munoz-Dorado J."/>
            <person name="Perez J."/>
            <person name="Pradella S."/>
            <person name="Rachid S."/>
            <person name="Raddatz G."/>
            <person name="Rosenau F."/>
            <person name="Rueckert C."/>
            <person name="Sasse F."/>
            <person name="Scharfe M."/>
            <person name="Schuster S.C."/>
            <person name="Suen G."/>
            <person name="Treuner-Lange A."/>
            <person name="Velicer G.J."/>
            <person name="Vorholter F.-J."/>
            <person name="Weissman K.J."/>
            <person name="Welch R.D."/>
            <person name="Wenzel S.C."/>
            <person name="Whitworth D.E."/>
            <person name="Wilhelm S."/>
            <person name="Wittmann C."/>
            <person name="Bloecker H."/>
            <person name="Puehler A."/>
            <person name="Mueller R."/>
        </authorList>
    </citation>
    <scope>NUCLEOTIDE SEQUENCE [LARGE SCALE GENOMIC DNA]</scope>
    <source>
        <strain evidence="2">So ce56</strain>
    </source>
</reference>